<dbReference type="Pfam" id="PF01063">
    <property type="entry name" value="Aminotran_4"/>
    <property type="match status" value="1"/>
</dbReference>
<gene>
    <name evidence="2" type="ORF">FQ377_02290</name>
</gene>
<reference evidence="2 3" key="1">
    <citation type="submission" date="2019-08" db="EMBL/GenBank/DDBJ databases">
        <title>Genone of Arthrobacter echini P9.</title>
        <authorList>
            <person name="Bowman J.P."/>
        </authorList>
    </citation>
    <scope>NUCLEOTIDE SEQUENCE [LARGE SCALE GENOMIC DNA]</scope>
    <source>
        <strain evidence="2 3">P9</strain>
    </source>
</reference>
<dbReference type="NCBIfam" id="NF005886">
    <property type="entry name" value="PRK07849.1-1"/>
    <property type="match status" value="1"/>
</dbReference>
<dbReference type="GO" id="GO:0005829">
    <property type="term" value="C:cytosol"/>
    <property type="evidence" value="ECO:0007669"/>
    <property type="project" value="TreeGrafter"/>
</dbReference>
<dbReference type="SUPFAM" id="SSF56752">
    <property type="entry name" value="D-aminoacid aminotransferase-like PLP-dependent enzymes"/>
    <property type="match status" value="1"/>
</dbReference>
<dbReference type="EMBL" id="VSLD01000001">
    <property type="protein sequence ID" value="TYD00306.1"/>
    <property type="molecule type" value="Genomic_DNA"/>
</dbReference>
<dbReference type="EC" id="4.1.3.38" evidence="2"/>
<dbReference type="Gene3D" id="3.30.470.10">
    <property type="match status" value="1"/>
</dbReference>
<dbReference type="OrthoDB" id="3199344at2"/>
<dbReference type="InterPro" id="IPR036038">
    <property type="entry name" value="Aminotransferase-like"/>
</dbReference>
<comment type="similarity">
    <text evidence="1">Belongs to the class-IV pyridoxal-phosphate-dependent aminotransferase family.</text>
</comment>
<evidence type="ECO:0000256" key="1">
    <source>
        <dbReference type="ARBA" id="ARBA00009320"/>
    </source>
</evidence>
<organism evidence="2 3">
    <name type="scientific">Arthrobacter echini</name>
    <dbReference type="NCBI Taxonomy" id="1529066"/>
    <lineage>
        <taxon>Bacteria</taxon>
        <taxon>Bacillati</taxon>
        <taxon>Actinomycetota</taxon>
        <taxon>Actinomycetes</taxon>
        <taxon>Micrococcales</taxon>
        <taxon>Micrococcaceae</taxon>
        <taxon>Arthrobacter</taxon>
    </lineage>
</organism>
<proteinExistence type="inferred from homology"/>
<dbReference type="NCBIfam" id="NF005887">
    <property type="entry name" value="PRK07849.1-2"/>
    <property type="match status" value="1"/>
</dbReference>
<dbReference type="AlphaFoldDB" id="A0A5D0XUE5"/>
<dbReference type="InterPro" id="IPR043132">
    <property type="entry name" value="BCAT-like_C"/>
</dbReference>
<dbReference type="InterPro" id="IPR001544">
    <property type="entry name" value="Aminotrans_IV"/>
</dbReference>
<comment type="caution">
    <text evidence="2">The sequence shown here is derived from an EMBL/GenBank/DDBJ whole genome shotgun (WGS) entry which is preliminary data.</text>
</comment>
<name>A0A5D0XUE5_9MICC</name>
<evidence type="ECO:0000313" key="3">
    <source>
        <dbReference type="Proteomes" id="UP000323410"/>
    </source>
</evidence>
<dbReference type="GO" id="GO:0008696">
    <property type="term" value="F:4-amino-4-deoxychorismate lyase activity"/>
    <property type="evidence" value="ECO:0007669"/>
    <property type="project" value="UniProtKB-EC"/>
</dbReference>
<keyword evidence="2" id="KW-0456">Lyase</keyword>
<dbReference type="PANTHER" id="PTHR42743:SF11">
    <property type="entry name" value="AMINODEOXYCHORISMATE LYASE"/>
    <property type="match status" value="1"/>
</dbReference>
<dbReference type="GO" id="GO:0046394">
    <property type="term" value="P:carboxylic acid biosynthetic process"/>
    <property type="evidence" value="ECO:0007669"/>
    <property type="project" value="UniProtKB-ARBA"/>
</dbReference>
<evidence type="ECO:0000313" key="2">
    <source>
        <dbReference type="EMBL" id="TYD00306.1"/>
    </source>
</evidence>
<protein>
    <submittedName>
        <fullName evidence="2">Aminodeoxychorismate lyase</fullName>
        <ecNumber evidence="2">4.1.3.38</ecNumber>
    </submittedName>
</protein>
<dbReference type="PANTHER" id="PTHR42743">
    <property type="entry name" value="AMINO-ACID AMINOTRANSFERASE"/>
    <property type="match status" value="1"/>
</dbReference>
<dbReference type="RefSeq" id="WP_148599612.1">
    <property type="nucleotide sequence ID" value="NZ_VSLD01000001.1"/>
</dbReference>
<dbReference type="InterPro" id="IPR043131">
    <property type="entry name" value="BCAT-like_N"/>
</dbReference>
<dbReference type="Proteomes" id="UP000323410">
    <property type="component" value="Unassembled WGS sequence"/>
</dbReference>
<dbReference type="Gene3D" id="3.20.10.10">
    <property type="entry name" value="D-amino Acid Aminotransferase, subunit A, domain 2"/>
    <property type="match status" value="1"/>
</dbReference>
<dbReference type="InterPro" id="IPR050571">
    <property type="entry name" value="Class-IV_PLP-Dep_Aminotrnsfr"/>
</dbReference>
<accession>A0A5D0XUE5</accession>
<keyword evidence="3" id="KW-1185">Reference proteome</keyword>
<sequence>MTVLVFLDPAHDDGRIVDASQPQLMATDLGATRGDGLFESLLAVDGAPRKLEAHLSRLAASAAALELTVPDAGAWRRAISTGLREFTAAEPDRSSAVVKLLATRGVEGADQATAWVQVNPVPAATLAQREAGLRVLFLERGYDSTVAQRAPWLLMGAKTLSYAVNMAAVRHAKAHGADDVIFTSSDGKVLEGPTSTVLLAHDRDGQKTLMTPQLESGILAGTSQSALFAAAKEQGWELGYGPLEPHHLHEADAVWLISSIRLLAPVISLDGQELRTSATLTAELTELVDRFV</sequence>